<name>A0A8T2MWM4_9TELE</name>
<dbReference type="Proteomes" id="UP000824540">
    <property type="component" value="Unassembled WGS sequence"/>
</dbReference>
<reference evidence="1" key="1">
    <citation type="thesis" date="2021" institute="BYU ScholarsArchive" country="Provo, UT, USA">
        <title>Applications of and Algorithms for Genome Assembly and Genomic Analyses with an Emphasis on Marine Teleosts.</title>
        <authorList>
            <person name="Pickett B.D."/>
        </authorList>
    </citation>
    <scope>NUCLEOTIDE SEQUENCE</scope>
    <source>
        <strain evidence="1">HI-2016</strain>
    </source>
</reference>
<evidence type="ECO:0000313" key="2">
    <source>
        <dbReference type="Proteomes" id="UP000824540"/>
    </source>
</evidence>
<gene>
    <name evidence="1" type="ORF">JZ751_028765</name>
</gene>
<organism evidence="1 2">
    <name type="scientific">Albula glossodonta</name>
    <name type="common">roundjaw bonefish</name>
    <dbReference type="NCBI Taxonomy" id="121402"/>
    <lineage>
        <taxon>Eukaryota</taxon>
        <taxon>Metazoa</taxon>
        <taxon>Chordata</taxon>
        <taxon>Craniata</taxon>
        <taxon>Vertebrata</taxon>
        <taxon>Euteleostomi</taxon>
        <taxon>Actinopterygii</taxon>
        <taxon>Neopterygii</taxon>
        <taxon>Teleostei</taxon>
        <taxon>Albuliformes</taxon>
        <taxon>Albulidae</taxon>
        <taxon>Albula</taxon>
    </lineage>
</organism>
<keyword evidence="2" id="KW-1185">Reference proteome</keyword>
<accession>A0A8T2MWM4</accession>
<evidence type="ECO:0000313" key="1">
    <source>
        <dbReference type="EMBL" id="KAG9329862.1"/>
    </source>
</evidence>
<dbReference type="AlphaFoldDB" id="A0A8T2MWM4"/>
<sequence>MDMLGNESFSCEGCLRYTQACVGACRSHSSATGSTFTGDQCHRPQPSLCQLDKSPPSTGSPVGMKVLLLGSQLHIRRKHSEHPCALLLCFCCRGWLFSHAEVHNVSASPAPDRANVRNPEVRCLKTWRGETALQVEGGRASADRRQVQHGFEPTTSNSVKGGLSQCAMESFALKHCLYQFFNTSLTK</sequence>
<proteinExistence type="predicted"/>
<dbReference type="EMBL" id="JAFBMS010000879">
    <property type="protein sequence ID" value="KAG9329862.1"/>
    <property type="molecule type" value="Genomic_DNA"/>
</dbReference>
<protein>
    <submittedName>
        <fullName evidence="1">Uncharacterized protein</fullName>
    </submittedName>
</protein>
<comment type="caution">
    <text evidence="1">The sequence shown here is derived from an EMBL/GenBank/DDBJ whole genome shotgun (WGS) entry which is preliminary data.</text>
</comment>